<gene>
    <name evidence="1" type="ORF">NBRC111894_2520</name>
</gene>
<proteinExistence type="predicted"/>
<evidence type="ECO:0000313" key="2">
    <source>
        <dbReference type="Proteomes" id="UP000319716"/>
    </source>
</evidence>
<name>A0A4Y1ZCY2_9BACL</name>
<dbReference type="Proteomes" id="UP000319716">
    <property type="component" value="Unassembled WGS sequence"/>
</dbReference>
<sequence>MISQIQKYKFNQSVNNRGASDCYEKSFLLLFVLCVQCMGLCYDIDKSAGGLIDDGDHQDTYE</sequence>
<dbReference type="AlphaFoldDB" id="A0A4Y1ZCY2"/>
<reference evidence="1 2" key="1">
    <citation type="submission" date="2017-11" db="EMBL/GenBank/DDBJ databases">
        <title>Draft Genome Sequence of Sporolactobacillus inulinus NBRC 111894 Isolated from Koso, a Japanese Sugar-Vegetable Fermented Beverage.</title>
        <authorList>
            <person name="Chiou T.Y."/>
            <person name="Oshima K."/>
            <person name="Suda W."/>
            <person name="Hattori M."/>
            <person name="Takahashi T."/>
        </authorList>
    </citation>
    <scope>NUCLEOTIDE SEQUENCE [LARGE SCALE GENOMIC DNA]</scope>
    <source>
        <strain evidence="1 2">NBRC111894</strain>
    </source>
</reference>
<dbReference type="EMBL" id="BEXB01000019">
    <property type="protein sequence ID" value="GAY76966.1"/>
    <property type="molecule type" value="Genomic_DNA"/>
</dbReference>
<evidence type="ECO:0000313" key="1">
    <source>
        <dbReference type="EMBL" id="GAY76966.1"/>
    </source>
</evidence>
<protein>
    <submittedName>
        <fullName evidence="1">Uncharacterized protein</fullName>
    </submittedName>
</protein>
<accession>A0A4Y1ZCY2</accession>
<comment type="caution">
    <text evidence="1">The sequence shown here is derived from an EMBL/GenBank/DDBJ whole genome shotgun (WGS) entry which is preliminary data.</text>
</comment>
<organism evidence="1 2">
    <name type="scientific">Sporolactobacillus inulinus</name>
    <dbReference type="NCBI Taxonomy" id="2078"/>
    <lineage>
        <taxon>Bacteria</taxon>
        <taxon>Bacillati</taxon>
        <taxon>Bacillota</taxon>
        <taxon>Bacilli</taxon>
        <taxon>Bacillales</taxon>
        <taxon>Sporolactobacillaceae</taxon>
        <taxon>Sporolactobacillus</taxon>
    </lineage>
</organism>